<sequence>MKTTQIAIGAIGAATFGDAAAGESPIGLPPQRLSYLSRTINPMNCT</sequence>
<organism evidence="1 2">
    <name type="scientific">Portunus trituberculatus</name>
    <name type="common">Swimming crab</name>
    <name type="synonym">Neptunus trituberculatus</name>
    <dbReference type="NCBI Taxonomy" id="210409"/>
    <lineage>
        <taxon>Eukaryota</taxon>
        <taxon>Metazoa</taxon>
        <taxon>Ecdysozoa</taxon>
        <taxon>Arthropoda</taxon>
        <taxon>Crustacea</taxon>
        <taxon>Multicrustacea</taxon>
        <taxon>Malacostraca</taxon>
        <taxon>Eumalacostraca</taxon>
        <taxon>Eucarida</taxon>
        <taxon>Decapoda</taxon>
        <taxon>Pleocyemata</taxon>
        <taxon>Brachyura</taxon>
        <taxon>Eubrachyura</taxon>
        <taxon>Portunoidea</taxon>
        <taxon>Portunidae</taxon>
        <taxon>Portuninae</taxon>
        <taxon>Portunus</taxon>
    </lineage>
</organism>
<proteinExistence type="predicted"/>
<keyword evidence="2" id="KW-1185">Reference proteome</keyword>
<evidence type="ECO:0000313" key="1">
    <source>
        <dbReference type="EMBL" id="MPC97142.1"/>
    </source>
</evidence>
<gene>
    <name evidence="1" type="ORF">E2C01_092436</name>
</gene>
<dbReference type="Proteomes" id="UP000324222">
    <property type="component" value="Unassembled WGS sequence"/>
</dbReference>
<reference evidence="1 2" key="1">
    <citation type="submission" date="2019-05" db="EMBL/GenBank/DDBJ databases">
        <title>Another draft genome of Portunus trituberculatus and its Hox gene families provides insights of decapod evolution.</title>
        <authorList>
            <person name="Jeong J.-H."/>
            <person name="Song I."/>
            <person name="Kim S."/>
            <person name="Choi T."/>
            <person name="Kim D."/>
            <person name="Ryu S."/>
            <person name="Kim W."/>
        </authorList>
    </citation>
    <scope>NUCLEOTIDE SEQUENCE [LARGE SCALE GENOMIC DNA]</scope>
    <source>
        <tissue evidence="1">Muscle</tissue>
    </source>
</reference>
<evidence type="ECO:0000313" key="2">
    <source>
        <dbReference type="Proteomes" id="UP000324222"/>
    </source>
</evidence>
<comment type="caution">
    <text evidence="1">The sequence shown here is derived from an EMBL/GenBank/DDBJ whole genome shotgun (WGS) entry which is preliminary data.</text>
</comment>
<name>A0A5B7JLY9_PORTR</name>
<dbReference type="EMBL" id="VSRR010108761">
    <property type="protein sequence ID" value="MPC97142.1"/>
    <property type="molecule type" value="Genomic_DNA"/>
</dbReference>
<protein>
    <submittedName>
        <fullName evidence="1">Uncharacterized protein</fullName>
    </submittedName>
</protein>
<dbReference type="AlphaFoldDB" id="A0A5B7JLY9"/>
<accession>A0A5B7JLY9</accession>